<dbReference type="Pfam" id="PF13499">
    <property type="entry name" value="EF-hand_7"/>
    <property type="match status" value="2"/>
</dbReference>
<keyword evidence="1" id="KW-0677">Repeat</keyword>
<feature type="domain" description="EF-hand" evidence="4">
    <location>
        <begin position="126"/>
        <end position="161"/>
    </location>
</feature>
<feature type="compositionally biased region" description="Basic residues" evidence="3">
    <location>
        <begin position="178"/>
        <end position="195"/>
    </location>
</feature>
<dbReference type="PROSITE" id="PS50222">
    <property type="entry name" value="EF_HAND_2"/>
    <property type="match status" value="3"/>
</dbReference>
<dbReference type="InterPro" id="IPR002048">
    <property type="entry name" value="EF_hand_dom"/>
</dbReference>
<reference evidence="5 6" key="1">
    <citation type="submission" date="2016-07" db="EMBL/GenBank/DDBJ databases">
        <title>Pervasive Adenine N6-methylation of Active Genes in Fungi.</title>
        <authorList>
            <consortium name="DOE Joint Genome Institute"/>
            <person name="Mondo S.J."/>
            <person name="Dannebaum R.O."/>
            <person name="Kuo R.C."/>
            <person name="Labutti K."/>
            <person name="Haridas S."/>
            <person name="Kuo A."/>
            <person name="Salamov A."/>
            <person name="Ahrendt S.R."/>
            <person name="Lipzen A."/>
            <person name="Sullivan W."/>
            <person name="Andreopoulos W.B."/>
            <person name="Clum A."/>
            <person name="Lindquist E."/>
            <person name="Daum C."/>
            <person name="Ramamoorthy G.K."/>
            <person name="Gryganskyi A."/>
            <person name="Culley D."/>
            <person name="Magnuson J.K."/>
            <person name="James T.Y."/>
            <person name="O'Malley M.A."/>
            <person name="Stajich J.E."/>
            <person name="Spatafora J.W."/>
            <person name="Visel A."/>
            <person name="Grigoriev I.V."/>
        </authorList>
    </citation>
    <scope>NUCLEOTIDE SEQUENCE [LARGE SCALE GENOMIC DNA]</scope>
    <source>
        <strain evidence="5 6">NRRL 2496</strain>
    </source>
</reference>
<dbReference type="SUPFAM" id="SSF47473">
    <property type="entry name" value="EF-hand"/>
    <property type="match status" value="1"/>
</dbReference>
<keyword evidence="6" id="KW-1185">Reference proteome</keyword>
<dbReference type="OMA" id="DLIFVMC"/>
<gene>
    <name evidence="5" type="ORF">BCR43DRAFT_486670</name>
</gene>
<dbReference type="InterPro" id="IPR011992">
    <property type="entry name" value="EF-hand-dom_pair"/>
</dbReference>
<accession>A0A1X2HQV7</accession>
<dbReference type="InParanoid" id="A0A1X2HQV7"/>
<dbReference type="CDD" id="cd00051">
    <property type="entry name" value="EFh"/>
    <property type="match status" value="1"/>
</dbReference>
<dbReference type="STRING" id="13706.A0A1X2HQV7"/>
<dbReference type="InterPro" id="IPR018247">
    <property type="entry name" value="EF_Hand_1_Ca_BS"/>
</dbReference>
<dbReference type="FunFam" id="1.10.238.10:FF:000001">
    <property type="entry name" value="Calmodulin 1"/>
    <property type="match status" value="1"/>
</dbReference>
<dbReference type="GO" id="GO:0016460">
    <property type="term" value="C:myosin II complex"/>
    <property type="evidence" value="ECO:0007669"/>
    <property type="project" value="TreeGrafter"/>
</dbReference>
<keyword evidence="2" id="KW-0106">Calcium</keyword>
<dbReference type="PANTHER" id="PTHR23048">
    <property type="entry name" value="MYOSIN LIGHT CHAIN 1, 3"/>
    <property type="match status" value="1"/>
</dbReference>
<dbReference type="SMART" id="SM00054">
    <property type="entry name" value="EFh"/>
    <property type="match status" value="4"/>
</dbReference>
<comment type="caution">
    <text evidence="5">The sequence shown here is derived from an EMBL/GenBank/DDBJ whole genome shotgun (WGS) entry which is preliminary data.</text>
</comment>
<feature type="compositionally biased region" description="Low complexity" evidence="3">
    <location>
        <begin position="164"/>
        <end position="177"/>
    </location>
</feature>
<evidence type="ECO:0000256" key="3">
    <source>
        <dbReference type="SAM" id="MobiDB-lite"/>
    </source>
</evidence>
<evidence type="ECO:0000313" key="5">
    <source>
        <dbReference type="EMBL" id="ORZ01276.1"/>
    </source>
</evidence>
<evidence type="ECO:0000256" key="2">
    <source>
        <dbReference type="ARBA" id="ARBA00022837"/>
    </source>
</evidence>
<dbReference type="GO" id="GO:0005509">
    <property type="term" value="F:calcium ion binding"/>
    <property type="evidence" value="ECO:0007669"/>
    <property type="project" value="InterPro"/>
</dbReference>
<dbReference type="Gene3D" id="1.10.238.10">
    <property type="entry name" value="EF-hand"/>
    <property type="match status" value="2"/>
</dbReference>
<dbReference type="InterPro" id="IPR050230">
    <property type="entry name" value="CALM/Myosin/TropC-like"/>
</dbReference>
<organism evidence="5 6">
    <name type="scientific">Syncephalastrum racemosum</name>
    <name type="common">Filamentous fungus</name>
    <dbReference type="NCBI Taxonomy" id="13706"/>
    <lineage>
        <taxon>Eukaryota</taxon>
        <taxon>Fungi</taxon>
        <taxon>Fungi incertae sedis</taxon>
        <taxon>Mucoromycota</taxon>
        <taxon>Mucoromycotina</taxon>
        <taxon>Mucoromycetes</taxon>
        <taxon>Mucorales</taxon>
        <taxon>Syncephalastraceae</taxon>
        <taxon>Syncephalastrum</taxon>
    </lineage>
</organism>
<dbReference type="EMBL" id="MCGN01000002">
    <property type="protein sequence ID" value="ORZ01276.1"/>
    <property type="molecule type" value="Genomic_DNA"/>
</dbReference>
<dbReference type="Proteomes" id="UP000242180">
    <property type="component" value="Unassembled WGS sequence"/>
</dbReference>
<sequence length="195" mass="22088">MASKRSSLGLQLMSTRKRLELEELFEAFDRDKDGKVSPQELQDMLQSANMATDISAMLKQIHTDEEGNLSFEEFARLMRPTFSTPHRLTKKQQELKDAFDAFDRDGSGAINGEELYAMMKQLGEKITPEEAGQMIKEADHDKDGVINFHEFSLMMGVQPPSSPSSPTSALQSPTSPTSKRKHHRLSLRRFFHKDA</sequence>
<dbReference type="PROSITE" id="PS00018">
    <property type="entry name" value="EF_HAND_1"/>
    <property type="match status" value="3"/>
</dbReference>
<protein>
    <recommendedName>
        <fullName evidence="4">EF-hand domain-containing protein</fullName>
    </recommendedName>
</protein>
<feature type="region of interest" description="Disordered" evidence="3">
    <location>
        <begin position="155"/>
        <end position="195"/>
    </location>
</feature>
<feature type="domain" description="EF-hand" evidence="4">
    <location>
        <begin position="90"/>
        <end position="125"/>
    </location>
</feature>
<evidence type="ECO:0000313" key="6">
    <source>
        <dbReference type="Proteomes" id="UP000242180"/>
    </source>
</evidence>
<name>A0A1X2HQV7_SYNRA</name>
<dbReference type="PANTHER" id="PTHR23048:SF0">
    <property type="entry name" value="CALMODULIN LIKE 3"/>
    <property type="match status" value="1"/>
</dbReference>
<dbReference type="AlphaFoldDB" id="A0A1X2HQV7"/>
<feature type="domain" description="EF-hand" evidence="4">
    <location>
        <begin position="16"/>
        <end position="51"/>
    </location>
</feature>
<evidence type="ECO:0000256" key="1">
    <source>
        <dbReference type="ARBA" id="ARBA00022737"/>
    </source>
</evidence>
<evidence type="ECO:0000259" key="4">
    <source>
        <dbReference type="PROSITE" id="PS50222"/>
    </source>
</evidence>
<proteinExistence type="predicted"/>
<dbReference type="OrthoDB" id="26525at2759"/>